<evidence type="ECO:0000259" key="9">
    <source>
        <dbReference type="PROSITE" id="PS50868"/>
    </source>
</evidence>
<comment type="caution">
    <text evidence="10">The sequence shown here is derived from an EMBL/GenBank/DDBJ whole genome shotgun (WGS) entry which is preliminary data.</text>
</comment>
<dbReference type="EMBL" id="BFAA01013765">
    <property type="protein sequence ID" value="GCB75485.1"/>
    <property type="molecule type" value="Genomic_DNA"/>
</dbReference>
<feature type="non-terminal residue" evidence="10">
    <location>
        <position position="1"/>
    </location>
</feature>
<dbReference type="PROSITE" id="PS50280">
    <property type="entry name" value="SET"/>
    <property type="match status" value="1"/>
</dbReference>
<evidence type="ECO:0000256" key="4">
    <source>
        <dbReference type="ARBA" id="ARBA00022691"/>
    </source>
</evidence>
<dbReference type="AlphaFoldDB" id="A0A401PQT8"/>
<keyword evidence="11" id="KW-1185">Reference proteome</keyword>
<dbReference type="InterPro" id="IPR046341">
    <property type="entry name" value="SET_dom_sf"/>
</dbReference>
<dbReference type="GO" id="GO:0010629">
    <property type="term" value="P:negative regulation of gene expression"/>
    <property type="evidence" value="ECO:0007669"/>
    <property type="project" value="TreeGrafter"/>
</dbReference>
<sequence length="191" mass="21979">CGVTKLLACVILLVIWRLGLLLKEKPENRMSCLRGSEISANKRPKTKTAVLQAQRRKLLEQETNKQAKEMSHKKANEQDKLIQDNHRKELTSTLQRTCNGDKQQDCCYFLDATKEGNIGRFFNHSCDPNLMVQSVFVDTHDKNFPWVAFFTNRYIKAGSELTWDYRYSTGSMPEEEIPCLCGSANCRDRIV</sequence>
<accession>A0A401PQT8</accession>
<dbReference type="GO" id="GO:0032259">
    <property type="term" value="P:methylation"/>
    <property type="evidence" value="ECO:0007669"/>
    <property type="project" value="UniProtKB-KW"/>
</dbReference>
<evidence type="ECO:0000313" key="10">
    <source>
        <dbReference type="EMBL" id="GCB75485.1"/>
    </source>
</evidence>
<dbReference type="SMART" id="SM00317">
    <property type="entry name" value="SET"/>
    <property type="match status" value="1"/>
</dbReference>
<evidence type="ECO:0000256" key="3">
    <source>
        <dbReference type="ARBA" id="ARBA00022679"/>
    </source>
</evidence>
<dbReference type="STRING" id="75743.A0A401PQT8"/>
<dbReference type="InterPro" id="IPR051516">
    <property type="entry name" value="SETDB_methyltransferase"/>
</dbReference>
<evidence type="ECO:0000256" key="5">
    <source>
        <dbReference type="ARBA" id="ARBA00022853"/>
    </source>
</evidence>
<evidence type="ECO:0000256" key="2">
    <source>
        <dbReference type="ARBA" id="ARBA00022603"/>
    </source>
</evidence>
<dbReference type="InterPro" id="IPR003616">
    <property type="entry name" value="Post-SET_dom"/>
</dbReference>
<comment type="subcellular location">
    <subcellularLocation>
        <location evidence="1">Nucleus</location>
    </subcellularLocation>
</comment>
<keyword evidence="4" id="KW-0949">S-adenosyl-L-methionine</keyword>
<name>A0A401PQT8_SCYTO</name>
<feature type="signal peptide" evidence="7">
    <location>
        <begin position="1"/>
        <end position="21"/>
    </location>
</feature>
<dbReference type="Proteomes" id="UP000288216">
    <property type="component" value="Unassembled WGS sequence"/>
</dbReference>
<dbReference type="SUPFAM" id="SSF82199">
    <property type="entry name" value="SET domain"/>
    <property type="match status" value="1"/>
</dbReference>
<reference evidence="10 11" key="1">
    <citation type="journal article" date="2018" name="Nat. Ecol. Evol.">
        <title>Shark genomes provide insights into elasmobranch evolution and the origin of vertebrates.</title>
        <authorList>
            <person name="Hara Y"/>
            <person name="Yamaguchi K"/>
            <person name="Onimaru K"/>
            <person name="Kadota M"/>
            <person name="Koyanagi M"/>
            <person name="Keeley SD"/>
            <person name="Tatsumi K"/>
            <person name="Tanaka K"/>
            <person name="Motone F"/>
            <person name="Kageyama Y"/>
            <person name="Nozu R"/>
            <person name="Adachi N"/>
            <person name="Nishimura O"/>
            <person name="Nakagawa R"/>
            <person name="Tanegashima C"/>
            <person name="Kiyatake I"/>
            <person name="Matsumoto R"/>
            <person name="Murakumo K"/>
            <person name="Nishida K"/>
            <person name="Terakita A"/>
            <person name="Kuratani S"/>
            <person name="Sato K"/>
            <person name="Hyodo S Kuraku.S."/>
        </authorList>
    </citation>
    <scope>NUCLEOTIDE SEQUENCE [LARGE SCALE GENOMIC DNA]</scope>
</reference>
<evidence type="ECO:0000256" key="1">
    <source>
        <dbReference type="ARBA" id="ARBA00004123"/>
    </source>
</evidence>
<evidence type="ECO:0000313" key="11">
    <source>
        <dbReference type="Proteomes" id="UP000288216"/>
    </source>
</evidence>
<gene>
    <name evidence="10" type="ORF">scyTo_0019017</name>
</gene>
<keyword evidence="3" id="KW-0808">Transferase</keyword>
<evidence type="ECO:0008006" key="12">
    <source>
        <dbReference type="Google" id="ProtNLM"/>
    </source>
</evidence>
<dbReference type="Pfam" id="PF00856">
    <property type="entry name" value="SET"/>
    <property type="match status" value="1"/>
</dbReference>
<dbReference type="PANTHER" id="PTHR46024">
    <property type="entry name" value="HISTONE-LYSINE N-METHYLTRANSFERASE EGGLESS"/>
    <property type="match status" value="1"/>
</dbReference>
<proteinExistence type="predicted"/>
<evidence type="ECO:0000256" key="7">
    <source>
        <dbReference type="SAM" id="SignalP"/>
    </source>
</evidence>
<keyword evidence="7" id="KW-0732">Signal</keyword>
<keyword evidence="5" id="KW-0156">Chromatin regulator</keyword>
<dbReference type="GO" id="GO:0005634">
    <property type="term" value="C:nucleus"/>
    <property type="evidence" value="ECO:0007669"/>
    <property type="project" value="UniProtKB-SubCell"/>
</dbReference>
<dbReference type="GO" id="GO:0070828">
    <property type="term" value="P:heterochromatin organization"/>
    <property type="evidence" value="ECO:0007669"/>
    <property type="project" value="TreeGrafter"/>
</dbReference>
<dbReference type="InterPro" id="IPR001214">
    <property type="entry name" value="SET_dom"/>
</dbReference>
<feature type="domain" description="Post-SET" evidence="9">
    <location>
        <begin position="175"/>
        <end position="191"/>
    </location>
</feature>
<evidence type="ECO:0000259" key="8">
    <source>
        <dbReference type="PROSITE" id="PS50280"/>
    </source>
</evidence>
<dbReference type="PROSITE" id="PS50868">
    <property type="entry name" value="POST_SET"/>
    <property type="match status" value="1"/>
</dbReference>
<keyword evidence="2" id="KW-0489">Methyltransferase</keyword>
<dbReference type="GO" id="GO:0046974">
    <property type="term" value="F:histone H3K9 methyltransferase activity"/>
    <property type="evidence" value="ECO:0007669"/>
    <property type="project" value="TreeGrafter"/>
</dbReference>
<keyword evidence="6" id="KW-0539">Nucleus</keyword>
<feature type="domain" description="SET" evidence="8">
    <location>
        <begin position="24"/>
        <end position="166"/>
    </location>
</feature>
<dbReference type="OrthoDB" id="5792673at2759"/>
<dbReference type="Gene3D" id="2.170.270.10">
    <property type="entry name" value="SET domain"/>
    <property type="match status" value="1"/>
</dbReference>
<protein>
    <recommendedName>
        <fullName evidence="12">SET domain-containing protein</fullName>
    </recommendedName>
</protein>
<feature type="chain" id="PRO_5018972686" description="SET domain-containing protein" evidence="7">
    <location>
        <begin position="22"/>
        <end position="191"/>
    </location>
</feature>
<dbReference type="PANTHER" id="PTHR46024:SF3">
    <property type="entry name" value="HISTONE-LYSINE N-METHYLTRANSFERASE SETDB2"/>
    <property type="match status" value="1"/>
</dbReference>
<evidence type="ECO:0000256" key="6">
    <source>
        <dbReference type="ARBA" id="ARBA00023242"/>
    </source>
</evidence>
<organism evidence="10 11">
    <name type="scientific">Scyliorhinus torazame</name>
    <name type="common">Cloudy catshark</name>
    <name type="synonym">Catulus torazame</name>
    <dbReference type="NCBI Taxonomy" id="75743"/>
    <lineage>
        <taxon>Eukaryota</taxon>
        <taxon>Metazoa</taxon>
        <taxon>Chordata</taxon>
        <taxon>Craniata</taxon>
        <taxon>Vertebrata</taxon>
        <taxon>Chondrichthyes</taxon>
        <taxon>Elasmobranchii</taxon>
        <taxon>Galeomorphii</taxon>
        <taxon>Galeoidea</taxon>
        <taxon>Carcharhiniformes</taxon>
        <taxon>Scyliorhinidae</taxon>
        <taxon>Scyliorhinus</taxon>
    </lineage>
</organism>